<dbReference type="PANTHER" id="PTHR42937">
    <property type="match status" value="1"/>
</dbReference>
<feature type="domain" description="Peptidase M20 dimerisation" evidence="3">
    <location>
        <begin position="573"/>
        <end position="677"/>
    </location>
</feature>
<dbReference type="SUPFAM" id="SSF53686">
    <property type="entry name" value="Tryptophan synthase beta subunit-like PLP-dependent enzymes"/>
    <property type="match status" value="1"/>
</dbReference>
<dbReference type="Pfam" id="PF00291">
    <property type="entry name" value="PALP"/>
    <property type="match status" value="1"/>
</dbReference>
<dbReference type="GeneID" id="87950787"/>
<dbReference type="InterPro" id="IPR001926">
    <property type="entry name" value="TrpB-like_PALP"/>
</dbReference>
<keyword evidence="5" id="KW-1185">Reference proteome</keyword>
<evidence type="ECO:0000256" key="1">
    <source>
        <dbReference type="ARBA" id="ARBA00006247"/>
    </source>
</evidence>
<dbReference type="SUPFAM" id="SSF53187">
    <property type="entry name" value="Zn-dependent exopeptidases"/>
    <property type="match status" value="1"/>
</dbReference>
<reference evidence="5" key="1">
    <citation type="journal article" date="2023" name="bioRxiv">
        <title>Complete genome of the Medicago anthracnose fungus, Colletotrichum destructivum, reveals a mini-chromosome-like region within a core chromosome.</title>
        <authorList>
            <person name="Lapalu N."/>
            <person name="Simon A."/>
            <person name="Lu A."/>
            <person name="Plaumann P.-L."/>
            <person name="Amselem J."/>
            <person name="Pigne S."/>
            <person name="Auger A."/>
            <person name="Koch C."/>
            <person name="Dallery J.-F."/>
            <person name="O'Connell R.J."/>
        </authorList>
    </citation>
    <scope>NUCLEOTIDE SEQUENCE [LARGE SCALE GENOMIC DNA]</scope>
    <source>
        <strain evidence="5">CBS 520.97</strain>
    </source>
</reference>
<dbReference type="Gene3D" id="3.30.70.360">
    <property type="match status" value="1"/>
</dbReference>
<comment type="similarity">
    <text evidence="1">Belongs to the peptidase M20A family.</text>
</comment>
<dbReference type="RefSeq" id="XP_062786494.1">
    <property type="nucleotide sequence ID" value="XM_062930443.1"/>
</dbReference>
<dbReference type="Pfam" id="PF07687">
    <property type="entry name" value="M20_dimer"/>
    <property type="match status" value="1"/>
</dbReference>
<dbReference type="InterPro" id="IPR036264">
    <property type="entry name" value="Bact_exopeptidase_dim_dom"/>
</dbReference>
<gene>
    <name evidence="4" type="ORF">CDEST_14287</name>
</gene>
<evidence type="ECO:0000313" key="4">
    <source>
        <dbReference type="EMBL" id="WQF89273.1"/>
    </source>
</evidence>
<organism evidence="4 5">
    <name type="scientific">Colletotrichum destructivum</name>
    <dbReference type="NCBI Taxonomy" id="34406"/>
    <lineage>
        <taxon>Eukaryota</taxon>
        <taxon>Fungi</taxon>
        <taxon>Dikarya</taxon>
        <taxon>Ascomycota</taxon>
        <taxon>Pezizomycotina</taxon>
        <taxon>Sordariomycetes</taxon>
        <taxon>Hypocreomycetidae</taxon>
        <taxon>Glomerellales</taxon>
        <taxon>Glomerellaceae</taxon>
        <taxon>Colletotrichum</taxon>
        <taxon>Colletotrichum destructivum species complex</taxon>
    </lineage>
</organism>
<evidence type="ECO:0000259" key="3">
    <source>
        <dbReference type="Pfam" id="PF07687"/>
    </source>
</evidence>
<dbReference type="EMBL" id="CP137314">
    <property type="protein sequence ID" value="WQF89273.1"/>
    <property type="molecule type" value="Genomic_DNA"/>
</dbReference>
<dbReference type="AlphaFoldDB" id="A0AAX4J1I5"/>
<proteinExistence type="inferred from homology"/>
<dbReference type="SUPFAM" id="SSF55031">
    <property type="entry name" value="Bacterial exopeptidase dimerisation domain"/>
    <property type="match status" value="1"/>
</dbReference>
<dbReference type="Proteomes" id="UP001322277">
    <property type="component" value="Chromosome 10"/>
</dbReference>
<evidence type="ECO:0000259" key="2">
    <source>
        <dbReference type="Pfam" id="PF00291"/>
    </source>
</evidence>
<name>A0AAX4J1I5_9PEZI</name>
<dbReference type="Gene3D" id="3.40.630.10">
    <property type="entry name" value="Zn peptidases"/>
    <property type="match status" value="2"/>
</dbReference>
<dbReference type="InterPro" id="IPR002933">
    <property type="entry name" value="Peptidase_M20"/>
</dbReference>
<protein>
    <submittedName>
        <fullName evidence="4">Tryptophan synthase beta chain-like, PALP domain, peptidase M20</fullName>
    </submittedName>
</protein>
<dbReference type="PANTHER" id="PTHR42937:SF1">
    <property type="entry name" value="DIAMINOPROPIONATE AMMONIA-LYASE"/>
    <property type="match status" value="1"/>
</dbReference>
<dbReference type="GO" id="GO:0016787">
    <property type="term" value="F:hydrolase activity"/>
    <property type="evidence" value="ECO:0007669"/>
    <property type="project" value="InterPro"/>
</dbReference>
<dbReference type="InterPro" id="IPR036052">
    <property type="entry name" value="TrpB-like_PALP_sf"/>
</dbReference>
<accession>A0AAX4J1I5</accession>
<dbReference type="KEGG" id="cdet:87950787"/>
<dbReference type="Pfam" id="PF01546">
    <property type="entry name" value="Peptidase_M20"/>
    <property type="match status" value="2"/>
</dbReference>
<sequence length="781" mass="81418">MAHARGVYLNHSTGRSVRPVDNAPLAQAFHQQLPSFATTPLVSLDEVARELGVRAVFLKDESNRLGLPSFKILGASWGTYRAVTTHLGLPADTPLEQVAEAARKNSVSLYAATEGNHGRAVAAMARILGVPAHIYIPSTVSDDAVTRIASEGAHVVVSDAHYDEAVAEAARAAASISGGLLIQDNAFEGYEQIPAWIVEGYSTLVLEAEQQVAERGLKPSLLVTPVGVGSLAHAVVSHCKSDGRDCAVLAVEPDTAPCLWTSLTAGRPVSVHTSRTIMEGLNCGTVSLTAFDDLQAGIDASATVSDLEAHEGVEYLGTKGVNSGPCGGATVAALRRLAQVSPRPGFLSKDAVVVLLNTEGRRSYKTPLDVSVDDPVKLTQILTSIDSSNPDLSAASGAGETEVAAYISAWLQHRGIETHWLETAKPGRPSVVGVLRGRGGGGKSLMLNGHIDTVSLSSYSPDLDPLSGDLKPDDDGGRIFGRGAADMKAGVAAAMAAMARFINTESSSSLSSSSSSLSASASASSSALLRGDVILAAVADEENFSFGTQEVLDAGWRADAAIIPEPTSQEVVIAHKGFVWVEIDVLGVAAHGSMPDQGVDAILLAGAVQTALLEYAGTLPEDPRLGRASLHGGLIRGGEEPSSYPARCTLTVEFRTVPPQTPASILADVEGILRRVASGNPGLKYAPPRVTFSRPFFGMDEGDGFVKTFLSGVSSSLGVDAPAPAALSFWCDAALLYEAGIPSIVYGPKGHGIHSKEEWVSVASIREVTTVLETVIKDFCA</sequence>
<dbReference type="NCBIfam" id="NF006058">
    <property type="entry name" value="PRK08206.1"/>
    <property type="match status" value="1"/>
</dbReference>
<feature type="domain" description="Tryptophan synthase beta chain-like PALP" evidence="2">
    <location>
        <begin position="37"/>
        <end position="355"/>
    </location>
</feature>
<dbReference type="InterPro" id="IPR011650">
    <property type="entry name" value="Peptidase_M20_dimer"/>
</dbReference>
<evidence type="ECO:0000313" key="5">
    <source>
        <dbReference type="Proteomes" id="UP001322277"/>
    </source>
</evidence>
<dbReference type="Gene3D" id="3.40.50.1100">
    <property type="match status" value="2"/>
</dbReference>